<dbReference type="Proteomes" id="UP001595907">
    <property type="component" value="Unassembled WGS sequence"/>
</dbReference>
<dbReference type="Gene3D" id="3.20.20.370">
    <property type="entry name" value="Glycoside hydrolase/deacetylase"/>
    <property type="match status" value="1"/>
</dbReference>
<feature type="domain" description="NodB homology" evidence="3">
    <location>
        <begin position="27"/>
        <end position="204"/>
    </location>
</feature>
<evidence type="ECO:0000259" key="3">
    <source>
        <dbReference type="PROSITE" id="PS51677"/>
    </source>
</evidence>
<organism evidence="4 5">
    <name type="scientific">Ferruginibacter yonginensis</name>
    <dbReference type="NCBI Taxonomy" id="1310416"/>
    <lineage>
        <taxon>Bacteria</taxon>
        <taxon>Pseudomonadati</taxon>
        <taxon>Bacteroidota</taxon>
        <taxon>Chitinophagia</taxon>
        <taxon>Chitinophagales</taxon>
        <taxon>Chitinophagaceae</taxon>
        <taxon>Ferruginibacter</taxon>
    </lineage>
</organism>
<dbReference type="InterPro" id="IPR002509">
    <property type="entry name" value="NODB_dom"/>
</dbReference>
<dbReference type="GO" id="GO:0016787">
    <property type="term" value="F:hydrolase activity"/>
    <property type="evidence" value="ECO:0007669"/>
    <property type="project" value="UniProtKB-KW"/>
</dbReference>
<evidence type="ECO:0000256" key="2">
    <source>
        <dbReference type="ARBA" id="ARBA00022801"/>
    </source>
</evidence>
<dbReference type="PANTHER" id="PTHR10587">
    <property type="entry name" value="GLYCOSYL TRANSFERASE-RELATED"/>
    <property type="match status" value="1"/>
</dbReference>
<sequence>MYYLIKSPGWFKSIFPNMIWEAATQKNEMFLTFDDGPHPVHTPFILNILKQYNAKATFFCIGKNVVQYPHIYQQIIDEGHAIGNHTYNHVNGYVVKDEMYLKEVNDAADVIKSNLFRPPYGRIKRFQAKVLTTLQKPYKIIMWTVLSGDFDTSITKETCAENVLLKATNGAIIVFHDSDKAAERMYYALPKVLQYFTDKGYVFEKITELITNRTCLK</sequence>
<dbReference type="PANTHER" id="PTHR10587:SF133">
    <property type="entry name" value="CHITIN DEACETYLASE 1-RELATED"/>
    <property type="match status" value="1"/>
</dbReference>
<evidence type="ECO:0000256" key="1">
    <source>
        <dbReference type="ARBA" id="ARBA00022723"/>
    </source>
</evidence>
<dbReference type="PROSITE" id="PS51677">
    <property type="entry name" value="NODB"/>
    <property type="match status" value="1"/>
</dbReference>
<dbReference type="EC" id="3.-.-.-" evidence="4"/>
<keyword evidence="2 4" id="KW-0378">Hydrolase</keyword>
<accession>A0ABV8QUT1</accession>
<protein>
    <submittedName>
        <fullName evidence="4">Polysaccharide deacetylase family protein</fullName>
        <ecNumber evidence="4">3.-.-.-</ecNumber>
    </submittedName>
</protein>
<dbReference type="Pfam" id="PF01522">
    <property type="entry name" value="Polysacc_deac_1"/>
    <property type="match status" value="1"/>
</dbReference>
<dbReference type="CDD" id="cd10917">
    <property type="entry name" value="CE4_NodB_like_6s_7s"/>
    <property type="match status" value="1"/>
</dbReference>
<evidence type="ECO:0000313" key="4">
    <source>
        <dbReference type="EMBL" id="MFC4263482.1"/>
    </source>
</evidence>
<dbReference type="InterPro" id="IPR050248">
    <property type="entry name" value="Polysacc_deacetylase_ArnD"/>
</dbReference>
<proteinExistence type="predicted"/>
<keyword evidence="5" id="KW-1185">Reference proteome</keyword>
<evidence type="ECO:0000313" key="5">
    <source>
        <dbReference type="Proteomes" id="UP001595907"/>
    </source>
</evidence>
<dbReference type="EMBL" id="JBHSCZ010000002">
    <property type="protein sequence ID" value="MFC4263482.1"/>
    <property type="molecule type" value="Genomic_DNA"/>
</dbReference>
<keyword evidence="1" id="KW-0479">Metal-binding</keyword>
<reference evidence="5" key="1">
    <citation type="journal article" date="2019" name="Int. J. Syst. Evol. Microbiol.">
        <title>The Global Catalogue of Microorganisms (GCM) 10K type strain sequencing project: providing services to taxonomists for standard genome sequencing and annotation.</title>
        <authorList>
            <consortium name="The Broad Institute Genomics Platform"/>
            <consortium name="The Broad Institute Genome Sequencing Center for Infectious Disease"/>
            <person name="Wu L."/>
            <person name="Ma J."/>
        </authorList>
    </citation>
    <scope>NUCLEOTIDE SEQUENCE [LARGE SCALE GENOMIC DNA]</scope>
    <source>
        <strain evidence="5">CECT 8289</strain>
    </source>
</reference>
<dbReference type="SUPFAM" id="SSF88713">
    <property type="entry name" value="Glycoside hydrolase/deacetylase"/>
    <property type="match status" value="1"/>
</dbReference>
<dbReference type="InterPro" id="IPR011330">
    <property type="entry name" value="Glyco_hydro/deAcase_b/a-brl"/>
</dbReference>
<gene>
    <name evidence="4" type="ORF">ACFOWM_11360</name>
</gene>
<comment type="caution">
    <text evidence="4">The sequence shown here is derived from an EMBL/GenBank/DDBJ whole genome shotgun (WGS) entry which is preliminary data.</text>
</comment>
<name>A0ABV8QUT1_9BACT</name>
<dbReference type="RefSeq" id="WP_379710102.1">
    <property type="nucleotide sequence ID" value="NZ_JBHSCZ010000002.1"/>
</dbReference>